<organism evidence="1 2">
    <name type="scientific">Blastochloris tepida</name>
    <dbReference type="NCBI Taxonomy" id="2233851"/>
    <lineage>
        <taxon>Bacteria</taxon>
        <taxon>Pseudomonadati</taxon>
        <taxon>Pseudomonadota</taxon>
        <taxon>Alphaproteobacteria</taxon>
        <taxon>Hyphomicrobiales</taxon>
        <taxon>Blastochloridaceae</taxon>
        <taxon>Blastochloris</taxon>
    </lineage>
</organism>
<protein>
    <submittedName>
        <fullName evidence="1">Uncharacterized protein</fullName>
    </submittedName>
</protein>
<dbReference type="KEGG" id="blag:BLTE_30860"/>
<dbReference type="Proteomes" id="UP000266934">
    <property type="component" value="Chromosome"/>
</dbReference>
<dbReference type="OrthoDB" id="8449787at2"/>
<gene>
    <name evidence="1" type="ORF">BLTE_30860</name>
</gene>
<proteinExistence type="predicted"/>
<dbReference type="AlphaFoldDB" id="A0A348G4B8"/>
<reference evidence="1 2" key="1">
    <citation type="submission" date="2018-08" db="EMBL/GenBank/DDBJ databases">
        <title>Complete genome sequencing of Blastochloris tepida GI.</title>
        <authorList>
            <person name="Tsukatani Y."/>
            <person name="Mori H."/>
        </authorList>
    </citation>
    <scope>NUCLEOTIDE SEQUENCE [LARGE SCALE GENOMIC DNA]</scope>
    <source>
        <strain evidence="1 2">GI</strain>
    </source>
</reference>
<keyword evidence="2" id="KW-1185">Reference proteome</keyword>
<dbReference type="Pfam" id="PF22295">
    <property type="entry name" value="DUF6967"/>
    <property type="match status" value="1"/>
</dbReference>
<dbReference type="EMBL" id="AP018907">
    <property type="protein sequence ID" value="BBF94401.1"/>
    <property type="molecule type" value="Genomic_DNA"/>
</dbReference>
<evidence type="ECO:0000313" key="2">
    <source>
        <dbReference type="Proteomes" id="UP000266934"/>
    </source>
</evidence>
<dbReference type="RefSeq" id="WP_126401501.1">
    <property type="nucleotide sequence ID" value="NZ_AP018907.1"/>
</dbReference>
<name>A0A348G4B8_9HYPH</name>
<sequence>MTDKTRLDVIVAPYGREVRLDEVPFESGMRLLRITIREGRRFTVLDLDARSAAEWGRVMTEWSNSQAGCDSSRCAS</sequence>
<evidence type="ECO:0000313" key="1">
    <source>
        <dbReference type="EMBL" id="BBF94401.1"/>
    </source>
</evidence>
<dbReference type="InterPro" id="IPR054240">
    <property type="entry name" value="DUF6967"/>
</dbReference>
<accession>A0A348G4B8</accession>